<gene>
    <name evidence="1" type="ORF">O181_099081</name>
</gene>
<dbReference type="EMBL" id="AVOT02067986">
    <property type="protein sequence ID" value="MBW0559366.1"/>
    <property type="molecule type" value="Genomic_DNA"/>
</dbReference>
<dbReference type="Proteomes" id="UP000765509">
    <property type="component" value="Unassembled WGS sequence"/>
</dbReference>
<sequence>MTWPIGPNLAPGWIAATIKEEGQTRACDRQPHSFQYSLDSSRPVFQSYIMGKSIKTVHFPSGKVDTSSSCQYSFKDSIQTICQPEGIPLSAFHIYQPPLTLGGFPPVN</sequence>
<comment type="caution">
    <text evidence="1">The sequence shown here is derived from an EMBL/GenBank/DDBJ whole genome shotgun (WGS) entry which is preliminary data.</text>
</comment>
<proteinExistence type="predicted"/>
<protein>
    <submittedName>
        <fullName evidence="1">Uncharacterized protein</fullName>
    </submittedName>
</protein>
<dbReference type="AlphaFoldDB" id="A0A9Q3JCQ7"/>
<name>A0A9Q3JCQ7_9BASI</name>
<reference evidence="1" key="1">
    <citation type="submission" date="2021-03" db="EMBL/GenBank/DDBJ databases">
        <title>Draft genome sequence of rust myrtle Austropuccinia psidii MF-1, a brazilian biotype.</title>
        <authorList>
            <person name="Quecine M.C."/>
            <person name="Pachon D.M.R."/>
            <person name="Bonatelli M.L."/>
            <person name="Correr F.H."/>
            <person name="Franceschini L.M."/>
            <person name="Leite T.F."/>
            <person name="Margarido G.R.A."/>
            <person name="Almeida C.A."/>
            <person name="Ferrarezi J.A."/>
            <person name="Labate C.A."/>
        </authorList>
    </citation>
    <scope>NUCLEOTIDE SEQUENCE</scope>
    <source>
        <strain evidence="1">MF-1</strain>
    </source>
</reference>
<keyword evidence="2" id="KW-1185">Reference proteome</keyword>
<evidence type="ECO:0000313" key="2">
    <source>
        <dbReference type="Proteomes" id="UP000765509"/>
    </source>
</evidence>
<evidence type="ECO:0000313" key="1">
    <source>
        <dbReference type="EMBL" id="MBW0559366.1"/>
    </source>
</evidence>
<organism evidence="1 2">
    <name type="scientific">Austropuccinia psidii MF-1</name>
    <dbReference type="NCBI Taxonomy" id="1389203"/>
    <lineage>
        <taxon>Eukaryota</taxon>
        <taxon>Fungi</taxon>
        <taxon>Dikarya</taxon>
        <taxon>Basidiomycota</taxon>
        <taxon>Pucciniomycotina</taxon>
        <taxon>Pucciniomycetes</taxon>
        <taxon>Pucciniales</taxon>
        <taxon>Sphaerophragmiaceae</taxon>
        <taxon>Austropuccinia</taxon>
    </lineage>
</organism>
<accession>A0A9Q3JCQ7</accession>